<evidence type="ECO:0000259" key="2">
    <source>
        <dbReference type="PROSITE" id="PS00028"/>
    </source>
</evidence>
<organism evidence="3 4">
    <name type="scientific">Puccinia coronata f. sp. avenae</name>
    <dbReference type="NCBI Taxonomy" id="200324"/>
    <lineage>
        <taxon>Eukaryota</taxon>
        <taxon>Fungi</taxon>
        <taxon>Dikarya</taxon>
        <taxon>Basidiomycota</taxon>
        <taxon>Pucciniomycotina</taxon>
        <taxon>Pucciniomycetes</taxon>
        <taxon>Pucciniales</taxon>
        <taxon>Pucciniaceae</taxon>
        <taxon>Puccinia</taxon>
    </lineage>
</organism>
<sequence>MEEGFNTWQSDTSKACYTCNHCGPRLMKEKQKSRHLQSAAHKQKLSQQRDIENTPFGRDHRNPSGSALDIVLEIDVDEVEEVELPHFNLTDNANSNSRPALEEIALSIDQMFQNNDFRPNNNFEEMTDSFPPEIDRYRWIEYEMERIREDLSLDNMEEEADEIVMKTHEWYPFKSKMDLVGLLLVGYTQNLISRSLYNQIQSILNTLCQLKIPAWATVRRSQQRIRMHLQMEIIMKANVWGMPCAILSSKRALQMELANPLVARFLDFYPKDTNGRDQFKLSQCQKWLELPSDLRPQMESWSQSSFT</sequence>
<gene>
    <name evidence="3" type="ORF">PCASD_17878</name>
</gene>
<feature type="region of interest" description="Disordered" evidence="1">
    <location>
        <begin position="31"/>
        <end position="64"/>
    </location>
</feature>
<feature type="compositionally biased region" description="Basic and acidic residues" evidence="1">
    <location>
        <begin position="47"/>
        <end position="62"/>
    </location>
</feature>
<protein>
    <recommendedName>
        <fullName evidence="2">C2H2-type domain-containing protein</fullName>
    </recommendedName>
</protein>
<dbReference type="EMBL" id="PGCI01000268">
    <property type="protein sequence ID" value="PLW31464.1"/>
    <property type="molecule type" value="Genomic_DNA"/>
</dbReference>
<dbReference type="AlphaFoldDB" id="A0A2N5U143"/>
<dbReference type="PANTHER" id="PTHR31912:SF34">
    <property type="entry name" value="NOTOCHORD-RELATED PROTEIN"/>
    <property type="match status" value="1"/>
</dbReference>
<name>A0A2N5U143_9BASI</name>
<accession>A0A2N5U143</accession>
<dbReference type="PANTHER" id="PTHR31912">
    <property type="entry name" value="IP13529P"/>
    <property type="match status" value="1"/>
</dbReference>
<reference evidence="3 4" key="1">
    <citation type="submission" date="2017-11" db="EMBL/GenBank/DDBJ databases">
        <title>De novo assembly and phasing of dikaryotic genomes from two isolates of Puccinia coronata f. sp. avenae, the causal agent of oat crown rust.</title>
        <authorList>
            <person name="Miller M.E."/>
            <person name="Zhang Y."/>
            <person name="Omidvar V."/>
            <person name="Sperschneider J."/>
            <person name="Schwessinger B."/>
            <person name="Raley C."/>
            <person name="Palmer J.M."/>
            <person name="Garnica D."/>
            <person name="Upadhyaya N."/>
            <person name="Rathjen J."/>
            <person name="Taylor J.M."/>
            <person name="Park R.F."/>
            <person name="Dodds P.N."/>
            <person name="Hirsch C.D."/>
            <person name="Kianian S.F."/>
            <person name="Figueroa M."/>
        </authorList>
    </citation>
    <scope>NUCLEOTIDE SEQUENCE [LARGE SCALE GENOMIC DNA]</scope>
    <source>
        <strain evidence="3">12SD80</strain>
    </source>
</reference>
<feature type="domain" description="C2H2-type" evidence="2">
    <location>
        <begin position="19"/>
        <end position="41"/>
    </location>
</feature>
<comment type="caution">
    <text evidence="3">The sequence shown here is derived from an EMBL/GenBank/DDBJ whole genome shotgun (WGS) entry which is preliminary data.</text>
</comment>
<evidence type="ECO:0000256" key="1">
    <source>
        <dbReference type="SAM" id="MobiDB-lite"/>
    </source>
</evidence>
<dbReference type="Proteomes" id="UP000235392">
    <property type="component" value="Unassembled WGS sequence"/>
</dbReference>
<evidence type="ECO:0000313" key="3">
    <source>
        <dbReference type="EMBL" id="PLW31464.1"/>
    </source>
</evidence>
<dbReference type="InterPro" id="IPR013087">
    <property type="entry name" value="Znf_C2H2_type"/>
</dbReference>
<evidence type="ECO:0000313" key="4">
    <source>
        <dbReference type="Proteomes" id="UP000235392"/>
    </source>
</evidence>
<dbReference type="PROSITE" id="PS00028">
    <property type="entry name" value="ZINC_FINGER_C2H2_1"/>
    <property type="match status" value="1"/>
</dbReference>
<proteinExistence type="predicted"/>